<dbReference type="Pfam" id="PF03372">
    <property type="entry name" value="Exo_endo_phos"/>
    <property type="match status" value="1"/>
</dbReference>
<comment type="caution">
    <text evidence="2">The sequence shown here is derived from an EMBL/GenBank/DDBJ whole genome shotgun (WGS) entry which is preliminary data.</text>
</comment>
<dbReference type="SUPFAM" id="SSF56219">
    <property type="entry name" value="DNase I-like"/>
    <property type="match status" value="1"/>
</dbReference>
<dbReference type="GO" id="GO:0003824">
    <property type="term" value="F:catalytic activity"/>
    <property type="evidence" value="ECO:0007669"/>
    <property type="project" value="InterPro"/>
</dbReference>
<name>A0A0F9J0Q3_9ZZZZ</name>
<dbReference type="PANTHER" id="PTHR42834:SF1">
    <property type="entry name" value="ENDONUCLEASE_EXONUCLEASE_PHOSPHATASE FAMILY PROTEIN (AFU_ORTHOLOGUE AFUA_3G09210)"/>
    <property type="match status" value="1"/>
</dbReference>
<dbReference type="InterPro" id="IPR005135">
    <property type="entry name" value="Endo/exonuclease/phosphatase"/>
</dbReference>
<dbReference type="PANTHER" id="PTHR42834">
    <property type="entry name" value="ENDONUCLEASE/EXONUCLEASE/PHOSPHATASE FAMILY PROTEIN (AFU_ORTHOLOGUE AFUA_3G09210)"/>
    <property type="match status" value="1"/>
</dbReference>
<dbReference type="EMBL" id="LAZR01019372">
    <property type="protein sequence ID" value="KKL92797.1"/>
    <property type="molecule type" value="Genomic_DNA"/>
</dbReference>
<dbReference type="AlphaFoldDB" id="A0A0F9J0Q3"/>
<dbReference type="Gene3D" id="3.60.10.10">
    <property type="entry name" value="Endonuclease/exonuclease/phosphatase"/>
    <property type="match status" value="1"/>
</dbReference>
<feature type="domain" description="Endonuclease/exonuclease/phosphatase" evidence="1">
    <location>
        <begin position="10"/>
        <end position="319"/>
    </location>
</feature>
<evidence type="ECO:0000313" key="2">
    <source>
        <dbReference type="EMBL" id="KKL92797.1"/>
    </source>
</evidence>
<organism evidence="2">
    <name type="scientific">marine sediment metagenome</name>
    <dbReference type="NCBI Taxonomy" id="412755"/>
    <lineage>
        <taxon>unclassified sequences</taxon>
        <taxon>metagenomes</taxon>
        <taxon>ecological metagenomes</taxon>
    </lineage>
</organism>
<reference evidence="2" key="1">
    <citation type="journal article" date="2015" name="Nature">
        <title>Complex archaea that bridge the gap between prokaryotes and eukaryotes.</title>
        <authorList>
            <person name="Spang A."/>
            <person name="Saw J.H."/>
            <person name="Jorgensen S.L."/>
            <person name="Zaremba-Niedzwiedzka K."/>
            <person name="Martijn J."/>
            <person name="Lind A.E."/>
            <person name="van Eijk R."/>
            <person name="Schleper C."/>
            <person name="Guy L."/>
            <person name="Ettema T.J."/>
        </authorList>
    </citation>
    <scope>NUCLEOTIDE SEQUENCE</scope>
</reference>
<proteinExistence type="predicted"/>
<protein>
    <recommendedName>
        <fullName evidence="1">Endonuclease/exonuclease/phosphatase domain-containing protein</fullName>
    </recommendedName>
</protein>
<gene>
    <name evidence="2" type="ORF">LCGC14_1881100</name>
</gene>
<dbReference type="InterPro" id="IPR036691">
    <property type="entry name" value="Endo/exonu/phosph_ase_sf"/>
</dbReference>
<evidence type="ECO:0000259" key="1">
    <source>
        <dbReference type="Pfam" id="PF03372"/>
    </source>
</evidence>
<sequence>MSQSGIKVGTFNTYNLVLPGVIYYRNRKYSQTDYDRKVTWLAEQLRRMDADVIGFQEVFNKAALQEVVSDSGIYEGAEVLIAGGPDEDQRPLTALVTRYPVLEQGSITEFPGEARLEYDGDVVPINTFSKPVLWARVKVSDAVFITMIVVHLKSKRPIIPKGADEDDPKVKASGKAKSLILRAAESYALRCILVDMLRDTRTPVILLCDVNDAVHAVTSDIMAGSPPWRYLPRNKKEDIWDVLLYNVKDIQARRSYRDVYYTHIFDGHYESLDHIFVSEEFVFPNPDHLAYVENVVVLNDHLIDETLSSEEVPNWQSDHGQVVAAIKLRL</sequence>
<accession>A0A0F9J0Q3</accession>